<proteinExistence type="predicted"/>
<reference evidence="1 2" key="1">
    <citation type="journal article" date="2015" name="Nature">
        <title>rRNA introns, odd ribosomes, and small enigmatic genomes across a large radiation of phyla.</title>
        <authorList>
            <person name="Brown C.T."/>
            <person name="Hug L.A."/>
            <person name="Thomas B.C."/>
            <person name="Sharon I."/>
            <person name="Castelle C.J."/>
            <person name="Singh A."/>
            <person name="Wilkins M.J."/>
            <person name="Williams K.H."/>
            <person name="Banfield J.F."/>
        </authorList>
    </citation>
    <scope>NUCLEOTIDE SEQUENCE [LARGE SCALE GENOMIC DNA]</scope>
</reference>
<dbReference type="SUPFAM" id="SSF53335">
    <property type="entry name" value="S-adenosyl-L-methionine-dependent methyltransferases"/>
    <property type="match status" value="1"/>
</dbReference>
<dbReference type="PANTHER" id="PTHR43861">
    <property type="entry name" value="TRANS-ACONITATE 2-METHYLTRANSFERASE-RELATED"/>
    <property type="match status" value="1"/>
</dbReference>
<name>A0A0G0Z0V0_9BACT</name>
<dbReference type="CDD" id="cd02440">
    <property type="entry name" value="AdoMet_MTases"/>
    <property type="match status" value="1"/>
</dbReference>
<evidence type="ECO:0000313" key="2">
    <source>
        <dbReference type="Proteomes" id="UP000034516"/>
    </source>
</evidence>
<dbReference type="AlphaFoldDB" id="A0A0G0Z0V0"/>
<dbReference type="Pfam" id="PF13489">
    <property type="entry name" value="Methyltransf_23"/>
    <property type="match status" value="1"/>
</dbReference>
<dbReference type="Gene3D" id="3.40.50.150">
    <property type="entry name" value="Vaccinia Virus protein VP39"/>
    <property type="match status" value="1"/>
</dbReference>
<evidence type="ECO:0000313" key="1">
    <source>
        <dbReference type="EMBL" id="KKS42410.1"/>
    </source>
</evidence>
<accession>A0A0G0Z0V0</accession>
<dbReference type="Proteomes" id="UP000034516">
    <property type="component" value="Unassembled WGS sequence"/>
</dbReference>
<protein>
    <submittedName>
        <fullName evidence="1">Two-component response regulator</fullName>
    </submittedName>
</protein>
<gene>
    <name evidence="1" type="ORF">UV02_C0015G0014</name>
</gene>
<comment type="caution">
    <text evidence="1">The sequence shown here is derived from an EMBL/GenBank/DDBJ whole genome shotgun (WGS) entry which is preliminary data.</text>
</comment>
<dbReference type="InterPro" id="IPR029063">
    <property type="entry name" value="SAM-dependent_MTases_sf"/>
</dbReference>
<organism evidence="1 2">
    <name type="scientific">Candidatus Kuenenbacteria bacterium GW2011_GWA2_42_15</name>
    <dbReference type="NCBI Taxonomy" id="1618677"/>
    <lineage>
        <taxon>Bacteria</taxon>
        <taxon>Candidatus Kueneniibacteriota</taxon>
    </lineage>
</organism>
<sequence>MRNIYQTMYSEKNKVDLAKNPRVQIMLGIINNLNLENKNILDIGCYDGTFLSFIKNQNNNFYGLDASDYGVAECLKRNIKVQKFFWDDKTPLPCEDNFFDLIVAGEIIEHIFDTDYFLLEIARILKAKGKLVISTPNIASLGRRLLLLWGRNPLTETSITPPNAGHIRYFTLKTMAVLLQKYNFKIIQKFPDIINFSNRQNLNSKTLAKIFPGLCQSIIYLAEAQKHRKHRKHKNRYNL</sequence>
<dbReference type="EMBL" id="LCCW01000015">
    <property type="protein sequence ID" value="KKS42410.1"/>
    <property type="molecule type" value="Genomic_DNA"/>
</dbReference>